<dbReference type="InterPro" id="IPR000409">
    <property type="entry name" value="BEACH_dom"/>
</dbReference>
<dbReference type="CDD" id="cd06071">
    <property type="entry name" value="Beach"/>
    <property type="match status" value="1"/>
</dbReference>
<gene>
    <name evidence="3" type="ORF">JKF63_02310</name>
</gene>
<feature type="region of interest" description="Disordered" evidence="1">
    <location>
        <begin position="2720"/>
        <end position="2739"/>
    </location>
</feature>
<dbReference type="SUPFAM" id="SSF81837">
    <property type="entry name" value="BEACH domain"/>
    <property type="match status" value="1"/>
</dbReference>
<dbReference type="InterPro" id="IPR050865">
    <property type="entry name" value="BEACH_Domain"/>
</dbReference>
<feature type="compositionally biased region" description="Polar residues" evidence="1">
    <location>
        <begin position="2844"/>
        <end position="2854"/>
    </location>
</feature>
<dbReference type="InterPro" id="IPR013320">
    <property type="entry name" value="ConA-like_dom_sf"/>
</dbReference>
<feature type="region of interest" description="Disordered" evidence="1">
    <location>
        <begin position="711"/>
        <end position="782"/>
    </location>
</feature>
<feature type="compositionally biased region" description="Gly residues" evidence="1">
    <location>
        <begin position="4787"/>
        <end position="4799"/>
    </location>
</feature>
<feature type="compositionally biased region" description="Basic and acidic residues" evidence="1">
    <location>
        <begin position="2814"/>
        <end position="2824"/>
    </location>
</feature>
<evidence type="ECO:0000313" key="4">
    <source>
        <dbReference type="Proteomes" id="UP000674318"/>
    </source>
</evidence>
<feature type="region of interest" description="Disordered" evidence="1">
    <location>
        <begin position="805"/>
        <end position="906"/>
    </location>
</feature>
<feature type="region of interest" description="Disordered" evidence="1">
    <location>
        <begin position="1851"/>
        <end position="1880"/>
    </location>
</feature>
<feature type="compositionally biased region" description="Low complexity" evidence="1">
    <location>
        <begin position="2825"/>
        <end position="2837"/>
    </location>
</feature>
<feature type="region of interest" description="Disordered" evidence="1">
    <location>
        <begin position="645"/>
        <end position="676"/>
    </location>
</feature>
<feature type="region of interest" description="Disordered" evidence="1">
    <location>
        <begin position="539"/>
        <end position="590"/>
    </location>
</feature>
<feature type="region of interest" description="Disordered" evidence="1">
    <location>
        <begin position="3791"/>
        <end position="3823"/>
    </location>
</feature>
<evidence type="ECO:0000259" key="2">
    <source>
        <dbReference type="PROSITE" id="PS50197"/>
    </source>
</evidence>
<dbReference type="OrthoDB" id="26681at2759"/>
<proteinExistence type="predicted"/>
<feature type="region of interest" description="Disordered" evidence="1">
    <location>
        <begin position="1002"/>
        <end position="1040"/>
    </location>
</feature>
<dbReference type="SUPFAM" id="SSF49899">
    <property type="entry name" value="Concanavalin A-like lectins/glucanases"/>
    <property type="match status" value="1"/>
</dbReference>
<dbReference type="SMART" id="SM01026">
    <property type="entry name" value="Beach"/>
    <property type="match status" value="1"/>
</dbReference>
<feature type="region of interest" description="Disordered" evidence="1">
    <location>
        <begin position="4784"/>
        <end position="4808"/>
    </location>
</feature>
<organism evidence="3 4">
    <name type="scientific">Porcisia hertigi</name>
    <dbReference type="NCBI Taxonomy" id="2761500"/>
    <lineage>
        <taxon>Eukaryota</taxon>
        <taxon>Discoba</taxon>
        <taxon>Euglenozoa</taxon>
        <taxon>Kinetoplastea</taxon>
        <taxon>Metakinetoplastina</taxon>
        <taxon>Trypanosomatida</taxon>
        <taxon>Trypanosomatidae</taxon>
        <taxon>Leishmaniinae</taxon>
        <taxon>Porcisia</taxon>
    </lineage>
</organism>
<comment type="caution">
    <text evidence="3">The sequence shown here is derived from an EMBL/GenBank/DDBJ whole genome shotgun (WGS) entry which is preliminary data.</text>
</comment>
<dbReference type="GeneID" id="94288427"/>
<feature type="compositionally biased region" description="Low complexity" evidence="1">
    <location>
        <begin position="2987"/>
        <end position="3002"/>
    </location>
</feature>
<name>A0A836I2F5_9TRYP</name>
<dbReference type="RefSeq" id="XP_067754507.1">
    <property type="nucleotide sequence ID" value="XM_067898350.1"/>
</dbReference>
<dbReference type="Proteomes" id="UP000674318">
    <property type="component" value="Unassembled WGS sequence"/>
</dbReference>
<feature type="compositionally biased region" description="Basic and acidic residues" evidence="1">
    <location>
        <begin position="2728"/>
        <end position="2739"/>
    </location>
</feature>
<evidence type="ECO:0000256" key="1">
    <source>
        <dbReference type="SAM" id="MobiDB-lite"/>
    </source>
</evidence>
<dbReference type="InterPro" id="IPR036372">
    <property type="entry name" value="BEACH_dom_sf"/>
</dbReference>
<feature type="compositionally biased region" description="Low complexity" evidence="1">
    <location>
        <begin position="1855"/>
        <end position="1866"/>
    </location>
</feature>
<feature type="compositionally biased region" description="Basic and acidic residues" evidence="1">
    <location>
        <begin position="2924"/>
        <end position="2935"/>
    </location>
</feature>
<feature type="region of interest" description="Disordered" evidence="1">
    <location>
        <begin position="2412"/>
        <end position="2431"/>
    </location>
</feature>
<dbReference type="PANTHER" id="PTHR13743:SF112">
    <property type="entry name" value="BEACH DOMAIN-CONTAINING PROTEIN"/>
    <property type="match status" value="1"/>
</dbReference>
<dbReference type="Pfam" id="PF02138">
    <property type="entry name" value="Beach"/>
    <property type="match status" value="1"/>
</dbReference>
<feature type="compositionally biased region" description="Basic and acidic residues" evidence="1">
    <location>
        <begin position="2884"/>
        <end position="2898"/>
    </location>
</feature>
<dbReference type="EMBL" id="JAFJZO010000033">
    <property type="protein sequence ID" value="KAG5495255.1"/>
    <property type="molecule type" value="Genomic_DNA"/>
</dbReference>
<feature type="domain" description="BEACH" evidence="2">
    <location>
        <begin position="3933"/>
        <end position="4232"/>
    </location>
</feature>
<feature type="region of interest" description="Disordered" evidence="1">
    <location>
        <begin position="515"/>
        <end position="534"/>
    </location>
</feature>
<feature type="compositionally biased region" description="Basic and acidic residues" evidence="1">
    <location>
        <begin position="1002"/>
        <end position="1015"/>
    </location>
</feature>
<keyword evidence="4" id="KW-1185">Reference proteome</keyword>
<dbReference type="PROSITE" id="PS50197">
    <property type="entry name" value="BEACH"/>
    <property type="match status" value="1"/>
</dbReference>
<feature type="compositionally biased region" description="Gly residues" evidence="1">
    <location>
        <begin position="730"/>
        <end position="740"/>
    </location>
</feature>
<evidence type="ECO:0000313" key="3">
    <source>
        <dbReference type="EMBL" id="KAG5495255.1"/>
    </source>
</evidence>
<feature type="region of interest" description="Disordered" evidence="1">
    <location>
        <begin position="2956"/>
        <end position="3002"/>
    </location>
</feature>
<dbReference type="KEGG" id="phet:94288427"/>
<feature type="compositionally biased region" description="Basic and acidic residues" evidence="1">
    <location>
        <begin position="2764"/>
        <end position="2773"/>
    </location>
</feature>
<feature type="region of interest" description="Disordered" evidence="1">
    <location>
        <begin position="2797"/>
        <end position="2935"/>
    </location>
</feature>
<accession>A0A836I2F5</accession>
<reference evidence="3 4" key="1">
    <citation type="submission" date="2021-02" db="EMBL/GenBank/DDBJ databases">
        <title>Porcisia hertigi Genome sequencing and assembly.</title>
        <authorList>
            <person name="Almutairi H."/>
            <person name="Gatherer D."/>
        </authorList>
    </citation>
    <scope>NUCLEOTIDE SEQUENCE [LARGE SCALE GENOMIC DNA]</scope>
    <source>
        <strain evidence="3 4">C119</strain>
    </source>
</reference>
<dbReference type="Gene3D" id="1.10.1540.10">
    <property type="entry name" value="BEACH domain"/>
    <property type="match status" value="1"/>
</dbReference>
<protein>
    <recommendedName>
        <fullName evidence="2">BEACH domain-containing protein</fullName>
    </recommendedName>
</protein>
<feature type="compositionally biased region" description="Polar residues" evidence="1">
    <location>
        <begin position="1031"/>
        <end position="1040"/>
    </location>
</feature>
<dbReference type="PANTHER" id="PTHR13743">
    <property type="entry name" value="BEIGE/BEACH-RELATED"/>
    <property type="match status" value="1"/>
</dbReference>
<feature type="region of interest" description="Disordered" evidence="1">
    <location>
        <begin position="3179"/>
        <end position="3201"/>
    </location>
</feature>
<sequence>MLSLSERDLGHVEKLFNIAHSLLEYDRVYHHPEGSAVATSLAPSTVLLDHQKQVGRASVVSSMPENIGTIGATSGISQRRLWTELAFLMRRVMGLQKLSLVSHVASDPGQMVLELARTLLTFLKESCAAVTGSDGEAKMRHVALLAQDRVLSLLRVFCSLKNCTIMLSEVSACDSADMALKVFNAICGHIVSGEHLSWMSQIYVWFCDEAARRARCGSTIKSAHVYATHDVLRCILGCCSDHEACAKAFLYSEPVACVTYMFYGLKLRIAAGDPLRPYEDEHTVVEKADGATEDAIARHAIVTREGSQGHSDVTPLKGEALSEPQPIAMHASPIPRRPPGAGFLKTRYFNALTPLAPQQYQRMPRDVTSVTETNASVALLVHPASSSPSGDTMSSSRAFNLPGLSRPQLKALLLGGRENAFDALLFSALDAVIEAIRVTRDYKNCMVLSTVGNLLLLSRKTIDVGDISAPSASVRSSTSASEASPRLSQVVAMHENILVLFQFLFSLVQGMGTEKPARPALERTTPAPSAPTLIDREQKAMKGDRKGTPPLSGLPSPSRQPCVEAAVGTSLSGMGQPPVASAVKNTPKDSSMSTTQLQEVILQQIVHMVLQTDIHAVLMATKRVLECDQTLFFVLHSFCMLDTQEPDQVEPPKKSNLRGSFTGAAAARPRTPADESGQVSVADAAASFFVTSSFGDLRDFVSEMGVNGGLDGGVDKNGGTQNSSRIVGGTSSGPGNGLEGSGTLAPLGSVVPTEGRPSSRRLQHPHREYEDSGTNKARKSVADGSGKNFALSFFKSFFRNHNASSGAVPVTHGVANADGGGDAGREMWGNPPSYGSSSTLFPRDGDGSSTSNGIDTSEDDDPLSGATGFSGRMNSAASPPLPRPRVSRSHSLSRQQNSGSRRSLKSDAHHSYRWEESCSRRVFSPWCDVPSFTALVRELVFIFNLVWADADLGLDVRLGAGLLLPSVVLRDKQAFRLYEGHALIGTYLKMFLHELQYHSEPRRIPTSATEKRDDPSNVPEALTQEEEQSTRDSAVASTSGRAHLTQRELITFASGVIEALEQTYKVLGVTPLGSEVASLTELPLYFYCGDAIDPLGVALEGAFTRVIVLWLIALVGAQCDEDVDRHAMEVLLHLMSRAVGRGSLPMDSNRTLVVTSPTTANAATSSGATWAAFSLSADQANRRRDALLAELDDISVAASSPWKMITTTDTLTDALREGSMFRAVREPPRSAVSVNSTMRDAENKVHCSHSGDSSLGVTHLVELTTASGVGAGLGESRNTVKALSLVFRSLLSRSDNLLSPSGLSTVLALFTSHDSNLSRLGRECMTHSLETPSVYLLYADVILDSDTFLLTETLSVFSSYLTSVALTAITKRERRLWMQRYGCVDAVIRVLVRIMESPQSTPNFMNVTQHIFEFLSAFEPGDRKPPQLSTTNFIASVTERLARLEGTEYFIIVTQAVLDASISNYGGAGGRLSNARNPGAPHTGMQVLGGFHLTLDNCAVRKPIFLELFPSLLAFAQSHSDRLFTNLVDALVRVLECTGSVHSERLASFALEHKLTRLLPYLELPRPFLEERLPFTGTAADLHSFWQPILLHAPQRSELRFTSHGGVQVSMGMWPDAGFSISAWFKFDRLRITVPLFDFHGPLSEGGGGGGGAAAVLRGPTIAASLFVIGGDSVQLTINDGRRVTVNENQALHNFCPKKWLHACAVLRPTHVLDVYVSGFKVGSTAFPYFAAGAEVRVNVGCTDEALNPTTSLDTDACPLFFIGDIVLWAQALSRSQVEAELASNGDGRRTTTDEVRPGSFPAKILEEGIPQELTLFRQIDVTGGTPAPGSAGNATNFSFGGLGLLMNPKQLPTGSSGAAGPSFAATNGSTTGASGDSHHDVQSAFAARMGRFVPYENEENLLQNVLAYPRSPPVVAKLVGQFATPPKTWVDYRLLWASRGGIVRMLDWMHLVSSSAELEGLLELIFTCVKRTTLAVTLDPRTYLLFSYMLTNHAACYMTNTACDQLLDFASSQINVFDQEHRIIINRLAFEHVLGDARFYAALRLNTALYLLHRVQHFFQPSHCRYAKHNARFVSPDRFIDGLLHSLIAVASKTSPLLRRAVVQVAQQVVVACDMEDGLVQIFVSLIALLTPAEMTTSSRRSEQIKVSLPVMGAMSRGTFLPLRTANHLATLLLSSLLECSSQSSCVSALSHSVDLPWYAACVSRFADPAAVLYATRIFFKAVQHNPVLQDEVARHQSAVVEALTVHAVYEDLILLMLALTMGTANHIDVLSHKHSLHQQLDSLLNSLSPDPNTLVAPIFVQLLTAHIQCVVQSPWQRRFKAQAVLHDQQRLAYRVRRYLSLVRVCSRFMILIRVRRYRAFLIGLRPPEANASAVEVPIFGVEDPPPKQICETVNGAVLAEMLNAAEEAGSRTGVMSTAQPPTHIGSYKLSRNDAGVDGTGCYGDGDDLPGDPTPLENSVGQSHLVTPPASVGIIDESHHDSRHASLGSIPSEWKPPVLFPDMWVALPSSTSATEAVMSVLSTPQTPETTVSHCVSVTPSLSRKEAPSNLGVLQVCPHPMSKRSARDAASGNSAMASALHAHFNKGKDYRVHSHKHRRAFAALRVCVLLWLPLQVRRCGWIYTPHASIYEEEFHRRHSGTLFCIQMLQRFASMSSYFYLFVNSPIQTAALSSLVQYISNDMLQEEFDQWDQVVRSMMAMPVRNPIEATVTATAPALTTTVTPNQHQQAEEDGKPELLTRSHPVYDSEESADDTAENKSGTKALSEEKPRDPLLDSSQRLEGTDLCILNRTETAVFRSPRSHSDGDDVSAIPKDTQRNHEDKARSSLPLPRLPCPSSTVLRGAQSPSTLLSYPSHQGGDQVDEDVVDSDRKQQRALSEDYGGSRSDKNIPFDVDRPHSPEAISSPQMRRLEEAQVAAHSPQQPHETDAPEREVRGEVASEAAAILLKDTKKPISTTHAAMVGPDDSSTVSETPLDAHRNVCDDDDGTSSVSSASSHASTVSSNSTAVSMLPLTLEASKEAASAPFATSNLPAAPAAQRGHDPSDMFAVSITKLMMSVGEVVRRNAVTILSALISSSLHTLPVPHWIGGPTYGSCGGLLFQLLFIVSIKAASVNWTNTLVRYFLLCVGNAVKEQRDCDLLEDAHHGNVVSPLTKYASTVPPPPPEHVPVNSSDALSLATAASTGAPMSDSTGGPPRNVPLSSATASASSVLPSVGFTHAVGGGPHSSTITGLGGNGSGGVFDAQYSDAPRRSKNCSTATTANANSDVFLLNLSRFTELIVDMLTINVLDLPMATHFFLTLLVLCQGWPSRYVKQLSGQVMRACIAVLNRPSTQDASVSLIESVYTLTTLVLRRGWKQKGVLESLLRVLYRIFVSLPPAWMSDADARHRKRLIALIFRHLVQTYAGTKELGKALTVRTLTQRFSLYNDFVMIFSLGENECCATFEQYCIDEISSLDTLMSGRPKAMADLAFKASIKTRSEYIKRVKAFNAQYLQSTEVAERYRGAFLRAAYVSHFSSFVDATPRVDASQLHWLLSATVALHENAPVAHARPGCMSLTVAEEEKDQSAVWGAASKRIRAGEAAGRTLFHFMDPQMNYGELKCLSWGEERASQLQMAEGAATTTVESDTAGQRSGRGFGSAGIKEDMSGCLTSEKSAPTWVKATTAAAKTPIEDQLPKNDLVRAAQCEELVQHIAALIPPFSTHCRPHIGNDDFAVALKGLSITLTPSAMTLLRYLVAPHETVRFLSNGFRINGIHATPCLILLTNVTLKLIGLSRVTEVGDIILCEHEVEDDDAHSRGAASERSISDYSRPSLTKPARKKSFGMSSMTKQLRKLFEDNPTKRRQQQDGTRVAQAVRQVIGYSYQNIYWTYLVSSIRAVRSLHYMHLDTAVQLYLYHDNGPMLSVVDAKQSMNPSARKEFIKVLKDVVGTQQCIFMGESQRAASLKLQLVRWATGSLSNFEYLRFLNETAGRTNRDLNQYPVFPWVLADYTSSTLDLGAPSTFRNFAYPMGAQTETRRTAVSQLFENTREVLDDESMGKIYPFHHGTHYSTSGGVLYFLIRVEPFTTYARLFQGGDFDLAARLFDSVSASFTSCVTGPADCKELIPEFYANSGFLANADHLNFGIKSDGEAVDDVHLPPWAKNSRQVFTAVMRYALECPYVVEHLHQWIDLVFGVRRRGPLAMERQNVFQRMTYGEEVVQALKHAETAHDCDVIIAEVDNFGQTPLQLFQERHPSHHELTPVVKTTPPDGGGGGALAWSDGHSSGRAIPVTLSSALDRVSTVTLGELYNSATTGTGSQLGATFSNIVSAGSFASGQTYTQAFCREAPKVMRMLIHAMDETQTWFVLRDPPSSVLQHPPPPALTDIFRLENPAVLHFGYLRTPKKLACAYSQLMPVPDTDHYLCWHEREAHLMRCTAAKTAFHPAAFLDPRNENGACISAVAVGPRESVLLVATSSGTVYCLFPDDTGNGALQIHATLCYHHSPVTKIALDSLRHRAVTITHSAGEDEPILWRVQRSGCSFLCRLHLEHLLATATHALVPSLTQTAGDAVKAPAVVDVAIDTVSGNVVLATARSLLLFDNNGEPFGVGTLPSLKSIHPVDAVTLEDDNGDVGVAVKSPVLCVADITAVAYHQTTEWAAGTGFLLTGHADGSLSAWRTTRLPPHTVEPGRIAIVEYHTRLFSGEAALAVSATASGSGEQQGATTTGAGRSANAFVSRTAPLGSSSNSGDAPGAATGAGMMSVGCATWRGTGGLGCRVTAIYQEHPDVPTFLIGYANGAVRQLVFEDPMLASSSGGGGKDNGGIGCVGDERSQRR</sequence>
<feature type="region of interest" description="Disordered" evidence="1">
    <location>
        <begin position="2745"/>
        <end position="2778"/>
    </location>
</feature>